<gene>
    <name evidence="2" type="ORF">PPERSA_03046</name>
</gene>
<evidence type="ECO:0000313" key="2">
    <source>
        <dbReference type="EMBL" id="KRX00786.1"/>
    </source>
</evidence>
<proteinExistence type="predicted"/>
<dbReference type="InParanoid" id="A0A0V0QF01"/>
<evidence type="ECO:0000313" key="3">
    <source>
        <dbReference type="Proteomes" id="UP000054937"/>
    </source>
</evidence>
<feature type="coiled-coil region" evidence="1">
    <location>
        <begin position="12"/>
        <end position="48"/>
    </location>
</feature>
<dbReference type="Proteomes" id="UP000054937">
    <property type="component" value="Unassembled WGS sequence"/>
</dbReference>
<keyword evidence="1" id="KW-0175">Coiled coil</keyword>
<organism evidence="2 3">
    <name type="scientific">Pseudocohnilembus persalinus</name>
    <name type="common">Ciliate</name>
    <dbReference type="NCBI Taxonomy" id="266149"/>
    <lineage>
        <taxon>Eukaryota</taxon>
        <taxon>Sar</taxon>
        <taxon>Alveolata</taxon>
        <taxon>Ciliophora</taxon>
        <taxon>Intramacronucleata</taxon>
        <taxon>Oligohymenophorea</taxon>
        <taxon>Scuticociliatia</taxon>
        <taxon>Philasterida</taxon>
        <taxon>Pseudocohnilembidae</taxon>
        <taxon>Pseudocohnilembus</taxon>
    </lineage>
</organism>
<accession>A0A0V0QF01</accession>
<keyword evidence="3" id="KW-1185">Reference proteome</keyword>
<comment type="caution">
    <text evidence="2">The sequence shown here is derived from an EMBL/GenBank/DDBJ whole genome shotgun (WGS) entry which is preliminary data.</text>
</comment>
<name>A0A0V0QF01_PSEPJ</name>
<protein>
    <submittedName>
        <fullName evidence="2">Uncharacterized protein</fullName>
    </submittedName>
</protein>
<reference evidence="2 3" key="1">
    <citation type="journal article" date="2015" name="Sci. Rep.">
        <title>Genome of the facultative scuticociliatosis pathogen Pseudocohnilembus persalinus provides insight into its virulence through horizontal gene transfer.</title>
        <authorList>
            <person name="Xiong J."/>
            <person name="Wang G."/>
            <person name="Cheng J."/>
            <person name="Tian M."/>
            <person name="Pan X."/>
            <person name="Warren A."/>
            <person name="Jiang C."/>
            <person name="Yuan D."/>
            <person name="Miao W."/>
        </authorList>
    </citation>
    <scope>NUCLEOTIDE SEQUENCE [LARGE SCALE GENOMIC DNA]</scope>
    <source>
        <strain evidence="2">36N120E</strain>
    </source>
</reference>
<dbReference type="EMBL" id="LDAU01000182">
    <property type="protein sequence ID" value="KRX00786.1"/>
    <property type="molecule type" value="Genomic_DNA"/>
</dbReference>
<dbReference type="AlphaFoldDB" id="A0A0V0QF01"/>
<sequence>MALKFLNNTKVKSFYENQNIQETQNLQNQNKQQQYNDQEIAQKEAQQNLNLQNIEGGQFNEKVEEERKAQQLQSQNEYTQNIKNQYDFQRNLENISSDCFSYQSDNINSCQQPSLKFLYNNRILAKDEETSQLKDEEKAIYSATIQKLNLGNSGISQNSNKSILNQNNNINYDYEEKTPMENSFIQKFNQQQFQIEEEGLNDYEQNRNMSILDSIYSLKQDLNKQQQQFTNQKLQLIKNYNQNMQTNKPNDDQLDCRKFELVEKQQECQTPYLLNTSQQTIKQDKNCSYRHLGGLETAKQNTCNNEQGSNQLIQEITLRQQELSQQNSEQQHWENQKKDYVFQKIQDYILNNSKCKIPWSDSNLQRVKQHALKYLENYKK</sequence>
<evidence type="ECO:0000256" key="1">
    <source>
        <dbReference type="SAM" id="Coils"/>
    </source>
</evidence>